<proteinExistence type="inferred from homology"/>
<keyword evidence="3 4" id="KW-0808">Transferase</keyword>
<dbReference type="PROSITE" id="PS00375">
    <property type="entry name" value="UDPGT"/>
    <property type="match status" value="1"/>
</dbReference>
<dbReference type="PANTHER" id="PTHR48049">
    <property type="entry name" value="GLYCOSYLTRANSFERASE"/>
    <property type="match status" value="1"/>
</dbReference>
<dbReference type="EC" id="2.4.1.-" evidence="5"/>
<evidence type="ECO:0000313" key="7">
    <source>
        <dbReference type="EMBL" id="KAG2632908.1"/>
    </source>
</evidence>
<dbReference type="InterPro" id="IPR050481">
    <property type="entry name" value="UDP-glycosyltransf_plant"/>
</dbReference>
<dbReference type="OrthoDB" id="5835829at2759"/>
<evidence type="ECO:0000256" key="2">
    <source>
        <dbReference type="ARBA" id="ARBA00022676"/>
    </source>
</evidence>
<evidence type="ECO:0000256" key="3">
    <source>
        <dbReference type="ARBA" id="ARBA00022679"/>
    </source>
</evidence>
<dbReference type="CDD" id="cd03784">
    <property type="entry name" value="GT1_Gtf-like"/>
    <property type="match status" value="1"/>
</dbReference>
<dbReference type="SUPFAM" id="SSF53756">
    <property type="entry name" value="UDP-Glycosyltransferase/glycogen phosphorylase"/>
    <property type="match status" value="1"/>
</dbReference>
<gene>
    <name evidence="7" type="ORF">PVAP13_2NG130900</name>
</gene>
<keyword evidence="8" id="KW-1185">Reference proteome</keyword>
<dbReference type="GO" id="GO:0035251">
    <property type="term" value="F:UDP-glucosyltransferase activity"/>
    <property type="evidence" value="ECO:0007669"/>
    <property type="project" value="InterPro"/>
</dbReference>
<dbReference type="Gene3D" id="3.40.50.2000">
    <property type="entry name" value="Glycogen Phosphorylase B"/>
    <property type="match status" value="2"/>
</dbReference>
<dbReference type="InterPro" id="IPR002213">
    <property type="entry name" value="UDP_glucos_trans"/>
</dbReference>
<protein>
    <recommendedName>
        <fullName evidence="5">Glycosyltransferase</fullName>
        <ecNumber evidence="5">2.4.1.-</ecNumber>
    </recommendedName>
</protein>
<organism evidence="7 8">
    <name type="scientific">Panicum virgatum</name>
    <name type="common">Blackwell switchgrass</name>
    <dbReference type="NCBI Taxonomy" id="38727"/>
    <lineage>
        <taxon>Eukaryota</taxon>
        <taxon>Viridiplantae</taxon>
        <taxon>Streptophyta</taxon>
        <taxon>Embryophyta</taxon>
        <taxon>Tracheophyta</taxon>
        <taxon>Spermatophyta</taxon>
        <taxon>Magnoliopsida</taxon>
        <taxon>Liliopsida</taxon>
        <taxon>Poales</taxon>
        <taxon>Poaceae</taxon>
        <taxon>PACMAD clade</taxon>
        <taxon>Panicoideae</taxon>
        <taxon>Panicodae</taxon>
        <taxon>Paniceae</taxon>
        <taxon>Panicinae</taxon>
        <taxon>Panicum</taxon>
        <taxon>Panicum sect. Hiantes</taxon>
    </lineage>
</organism>
<dbReference type="FunFam" id="3.40.50.2000:FF:000088">
    <property type="entry name" value="Glycosyltransferase"/>
    <property type="match status" value="1"/>
</dbReference>
<evidence type="ECO:0000256" key="5">
    <source>
        <dbReference type="RuleBase" id="RU362057"/>
    </source>
</evidence>
<feature type="region of interest" description="Disordered" evidence="6">
    <location>
        <begin position="274"/>
        <end position="295"/>
    </location>
</feature>
<dbReference type="Proteomes" id="UP000823388">
    <property type="component" value="Chromosome 2N"/>
</dbReference>
<evidence type="ECO:0000313" key="8">
    <source>
        <dbReference type="Proteomes" id="UP000823388"/>
    </source>
</evidence>
<reference evidence="7" key="1">
    <citation type="submission" date="2020-05" db="EMBL/GenBank/DDBJ databases">
        <title>WGS assembly of Panicum virgatum.</title>
        <authorList>
            <person name="Lovell J.T."/>
            <person name="Jenkins J."/>
            <person name="Shu S."/>
            <person name="Juenger T.E."/>
            <person name="Schmutz J."/>
        </authorList>
    </citation>
    <scope>NUCLEOTIDE SEQUENCE</scope>
    <source>
        <strain evidence="7">AP13</strain>
    </source>
</reference>
<dbReference type="PANTHER" id="PTHR48049:SF141">
    <property type="entry name" value="OS07G0201500 PROTEIN"/>
    <property type="match status" value="1"/>
</dbReference>
<dbReference type="AlphaFoldDB" id="A0A8T0VDJ0"/>
<evidence type="ECO:0000256" key="1">
    <source>
        <dbReference type="ARBA" id="ARBA00009995"/>
    </source>
</evidence>
<dbReference type="Pfam" id="PF00201">
    <property type="entry name" value="UDPGT"/>
    <property type="match status" value="1"/>
</dbReference>
<dbReference type="EMBL" id="CM029040">
    <property type="protein sequence ID" value="KAG2632908.1"/>
    <property type="molecule type" value="Genomic_DNA"/>
</dbReference>
<sequence length="507" mass="54950">MAGDQQQQAEARAADPLHIVVFPWLAFGHLLAFLELAKRLAARGHAVTFLSTPRNVARLPPVPTALSGRVRTVALPLPPVEGLPDGAESSADVPREKADLLKLAFDGLAAPFADFLAAACARDRSKDGRLEGFEKRPDWIVVDFAHHWLCPIADQHQVPCAMFSIVLATTIAYNGSRRENAEHPRVTVDDFMPMPRWFPSPSSSSLAYRRHEAAWKAALFRPNASGVSDMERIWRTEQRCRLLAFRGCPEVEPGVFPLLAELFRKPAVPAGLLLPEAGDARGGGGRGTDDGSEEEVARHGALRWLDQQPSRSVLYVALGTEAPVTAASVHELALGLELSGVRFLWALRAPSANAAGTPLLPEGFEARTRGRGAVCAGWVPQVRVLAHAAVGAFLTHCGWGSVAESLRFGLPLVMLPFVVDQGLVARIMAERGVGVEVARRDGDGWFGRDDVAAAVRRVMVDDEGKKTLALNATRLQELVVGEDGGRQERYVDELVECLRRHGSTGTL</sequence>
<accession>A0A8T0VDJ0</accession>
<evidence type="ECO:0000256" key="4">
    <source>
        <dbReference type="RuleBase" id="RU003718"/>
    </source>
</evidence>
<dbReference type="InterPro" id="IPR035595">
    <property type="entry name" value="UDP_glycos_trans_CS"/>
</dbReference>
<comment type="caution">
    <text evidence="7">The sequence shown here is derived from an EMBL/GenBank/DDBJ whole genome shotgun (WGS) entry which is preliminary data.</text>
</comment>
<keyword evidence="2 4" id="KW-0328">Glycosyltransferase</keyword>
<comment type="similarity">
    <text evidence="1 4">Belongs to the UDP-glycosyltransferase family.</text>
</comment>
<dbReference type="FunFam" id="3.40.50.2000:FF:000037">
    <property type="entry name" value="Glycosyltransferase"/>
    <property type="match status" value="1"/>
</dbReference>
<evidence type="ECO:0000256" key="6">
    <source>
        <dbReference type="SAM" id="MobiDB-lite"/>
    </source>
</evidence>
<name>A0A8T0VDJ0_PANVG</name>